<evidence type="ECO:0000256" key="3">
    <source>
        <dbReference type="ARBA" id="ARBA00022525"/>
    </source>
</evidence>
<protein>
    <recommendedName>
        <fullName evidence="8">Odorant-binding protein 2</fullName>
    </recommendedName>
</protein>
<dbReference type="PANTHER" id="PTHR11857:SF45">
    <property type="entry name" value="GENERAL ODORANT-BINDING PROTEIN 83A-RELATED"/>
    <property type="match status" value="1"/>
</dbReference>
<organism evidence="6 7">
    <name type="scientific">Anopheles coluzzii</name>
    <name type="common">African malaria mosquito</name>
    <dbReference type="NCBI Taxonomy" id="1518534"/>
    <lineage>
        <taxon>Eukaryota</taxon>
        <taxon>Metazoa</taxon>
        <taxon>Ecdysozoa</taxon>
        <taxon>Arthropoda</taxon>
        <taxon>Hexapoda</taxon>
        <taxon>Insecta</taxon>
        <taxon>Pterygota</taxon>
        <taxon>Neoptera</taxon>
        <taxon>Endopterygota</taxon>
        <taxon>Diptera</taxon>
        <taxon>Nematocera</taxon>
        <taxon>Culicoidea</taxon>
        <taxon>Culicidae</taxon>
        <taxon>Anophelinae</taxon>
        <taxon>Anopheles</taxon>
    </lineage>
</organism>
<dbReference type="Pfam" id="PF01395">
    <property type="entry name" value="PBP_GOBP"/>
    <property type="match status" value="1"/>
</dbReference>
<feature type="chain" id="PRO_5026303961" description="Odorant-binding protein 2" evidence="5">
    <location>
        <begin position="19"/>
        <end position="147"/>
    </location>
</feature>
<dbReference type="GO" id="GO:0005615">
    <property type="term" value="C:extracellular space"/>
    <property type="evidence" value="ECO:0007669"/>
    <property type="project" value="TreeGrafter"/>
</dbReference>
<proteinExistence type="inferred from homology"/>
<dbReference type="GO" id="GO:0007608">
    <property type="term" value="P:sensory perception of smell"/>
    <property type="evidence" value="ECO:0007669"/>
    <property type="project" value="TreeGrafter"/>
</dbReference>
<dbReference type="PRINTS" id="PR00485">
    <property type="entry name" value="MEALWORMBTLB"/>
</dbReference>
<dbReference type="VEuPathDB" id="VectorBase:ACON003307"/>
<keyword evidence="3" id="KW-0964">Secreted</keyword>
<comment type="subcellular location">
    <subcellularLocation>
        <location evidence="1">Secreted</location>
    </subcellularLocation>
</comment>
<dbReference type="VEuPathDB" id="VectorBase:ACON2_040287"/>
<comment type="similarity">
    <text evidence="2">Belongs to the PBP/GOBP family.</text>
</comment>
<reference evidence="6" key="2">
    <citation type="submission" date="2020-05" db="UniProtKB">
        <authorList>
            <consortium name="EnsemblMetazoa"/>
        </authorList>
    </citation>
    <scope>IDENTIFICATION</scope>
    <source>
        <strain evidence="6">Ngousso</strain>
    </source>
</reference>
<evidence type="ECO:0000256" key="2">
    <source>
        <dbReference type="ARBA" id="ARBA00008098"/>
    </source>
</evidence>
<dbReference type="EnsemblMetazoa" id="ACON003307-RA">
    <property type="protein sequence ID" value="ACON003307-PA"/>
    <property type="gene ID" value="ACON003307"/>
</dbReference>
<dbReference type="SUPFAM" id="SSF47565">
    <property type="entry name" value="Insect pheromone/odorant-binding proteins"/>
    <property type="match status" value="1"/>
</dbReference>
<reference key="1">
    <citation type="journal article" date="2019" name="Genes (Basel)">
        <title>A High-Quality De novo Genome Assembly from a Single Mosquito Using PacBio Sequencing.</title>
        <authorList>
            <person name="Kingan S.B."/>
            <person name="Heaton H."/>
            <person name="Cudini J."/>
            <person name="Lambert C.C."/>
            <person name="Baybayan P."/>
            <person name="Galvin B.D."/>
            <person name="Durbin R."/>
            <person name="Korlach J."/>
            <person name="Lawniczak M.K.N."/>
        </authorList>
    </citation>
    <scope>NUCLEOTIDE SEQUENCE [LARGE SCALE GENOMIC DNA]</scope>
    <source>
        <strain>Mali-NIH</strain>
    </source>
</reference>
<dbReference type="VEuPathDB" id="VectorBase:ACMO_006457"/>
<dbReference type="CDD" id="cd23992">
    <property type="entry name" value="PBP_GOBP"/>
    <property type="match status" value="1"/>
</dbReference>
<sequence>MLTIVVATSICLMATVSANVPNSLSPELLQQMGQFRSECLRETGTTDEQIEQFNSPQSVQASHELQCYMYCMFRLHNVTRPNGELDLIDVYHAIPKQFNSIALKVLAKCNKSTGPIADACERAYSHHRCWKETEPELRLPVAVCLMF</sequence>
<evidence type="ECO:0008006" key="8">
    <source>
        <dbReference type="Google" id="ProtNLM"/>
    </source>
</evidence>
<name>A0A6E8VFV8_ANOCL</name>
<evidence type="ECO:0000313" key="7">
    <source>
        <dbReference type="Proteomes" id="UP001105220"/>
    </source>
</evidence>
<dbReference type="InterPro" id="IPR006170">
    <property type="entry name" value="PBP/GOBP"/>
</dbReference>
<accession>A0A6E8VFV8</accession>
<evidence type="ECO:0000313" key="6">
    <source>
        <dbReference type="EnsemblMetazoa" id="ACON003307-PA"/>
    </source>
</evidence>
<dbReference type="InterPro" id="IPR036728">
    <property type="entry name" value="PBP_GOBP_sf"/>
</dbReference>
<evidence type="ECO:0000256" key="5">
    <source>
        <dbReference type="SAM" id="SignalP"/>
    </source>
</evidence>
<evidence type="ECO:0000256" key="1">
    <source>
        <dbReference type="ARBA" id="ARBA00004613"/>
    </source>
</evidence>
<keyword evidence="4 5" id="KW-0732">Signal</keyword>
<evidence type="ECO:0000256" key="4">
    <source>
        <dbReference type="ARBA" id="ARBA00022729"/>
    </source>
</evidence>
<dbReference type="Gene3D" id="1.10.238.20">
    <property type="entry name" value="Pheromone/general odorant binding protein domain"/>
    <property type="match status" value="1"/>
</dbReference>
<feature type="signal peptide" evidence="5">
    <location>
        <begin position="1"/>
        <end position="18"/>
    </location>
</feature>
<dbReference type="Proteomes" id="UP001105220">
    <property type="component" value="Unplaced"/>
</dbReference>
<dbReference type="AlphaFoldDB" id="A0A6E8VFV8"/>
<dbReference type="PANTHER" id="PTHR11857">
    <property type="entry name" value="ODORANT BINDING PROTEIN-RELATED"/>
    <property type="match status" value="1"/>
</dbReference>
<dbReference type="GO" id="GO:0005549">
    <property type="term" value="F:odorant binding"/>
    <property type="evidence" value="ECO:0007669"/>
    <property type="project" value="InterPro"/>
</dbReference>
<dbReference type="SMART" id="SM00708">
    <property type="entry name" value="PhBP"/>
    <property type="match status" value="1"/>
</dbReference>
<keyword evidence="7" id="KW-1185">Reference proteome</keyword>